<dbReference type="GO" id="GO:0006302">
    <property type="term" value="P:double-strand break repair"/>
    <property type="evidence" value="ECO:0007669"/>
    <property type="project" value="InterPro"/>
</dbReference>
<feature type="domain" description="Helicase ATP-binding" evidence="13">
    <location>
        <begin position="290"/>
        <end position="457"/>
    </location>
</feature>
<dbReference type="GO" id="GO:0008270">
    <property type="term" value="F:zinc ion binding"/>
    <property type="evidence" value="ECO:0007669"/>
    <property type="project" value="UniProtKB-UniRule"/>
</dbReference>
<dbReference type="SMART" id="SM00487">
    <property type="entry name" value="DEXDc"/>
    <property type="match status" value="1"/>
</dbReference>
<comment type="similarity">
    <text evidence="12">Belongs to the helicase family. PriA subfamily.</text>
</comment>
<proteinExistence type="inferred from homology"/>
<dbReference type="GO" id="GO:0006310">
    <property type="term" value="P:DNA recombination"/>
    <property type="evidence" value="ECO:0007669"/>
    <property type="project" value="InterPro"/>
</dbReference>
<dbReference type="EMBL" id="CP000383">
    <property type="protein sequence ID" value="ABG59850.1"/>
    <property type="molecule type" value="Genomic_DNA"/>
</dbReference>
<feature type="binding site" evidence="12">
    <location>
        <position position="532"/>
    </location>
    <ligand>
        <name>Zn(2+)</name>
        <dbReference type="ChEBI" id="CHEBI:29105"/>
        <label>2</label>
    </ligand>
</feature>
<feature type="binding site" evidence="12">
    <location>
        <position position="560"/>
    </location>
    <ligand>
        <name>Zn(2+)</name>
        <dbReference type="ChEBI" id="CHEBI:29105"/>
        <label>1</label>
    </ligand>
</feature>
<evidence type="ECO:0000256" key="1">
    <source>
        <dbReference type="ARBA" id="ARBA00022515"/>
    </source>
</evidence>
<evidence type="ECO:0000256" key="10">
    <source>
        <dbReference type="ARBA" id="ARBA00023235"/>
    </source>
</evidence>
<evidence type="ECO:0000256" key="11">
    <source>
        <dbReference type="ARBA" id="ARBA00048988"/>
    </source>
</evidence>
<evidence type="ECO:0000256" key="12">
    <source>
        <dbReference type="HAMAP-Rule" id="MF_00983"/>
    </source>
</evidence>
<dbReference type="InterPro" id="IPR005259">
    <property type="entry name" value="PriA"/>
</dbReference>
<keyword evidence="3 12" id="KW-0479">Metal-binding</keyword>
<keyword evidence="1 12" id="KW-0639">Primosome</keyword>
<dbReference type="GO" id="GO:0006269">
    <property type="term" value="P:DNA replication, synthesis of primer"/>
    <property type="evidence" value="ECO:0007669"/>
    <property type="project" value="UniProtKB-KW"/>
</dbReference>
<dbReference type="PANTHER" id="PTHR30580:SF0">
    <property type="entry name" value="PRIMOSOMAL PROTEIN N"/>
    <property type="match status" value="1"/>
</dbReference>
<dbReference type="InterPro" id="IPR011545">
    <property type="entry name" value="DEAD/DEAH_box_helicase_dom"/>
</dbReference>
<dbReference type="HAMAP" id="MF_00983">
    <property type="entry name" value="PriA"/>
    <property type="match status" value="1"/>
</dbReference>
<dbReference type="FunFam" id="3.40.1440.60:FF:000001">
    <property type="entry name" value="Primosomal protein N"/>
    <property type="match status" value="1"/>
</dbReference>
<comment type="function">
    <text evidence="12">Initiates the restart of stalled replication forks, which reloads the replicative helicase on sites other than the origin of replication. Recognizes and binds to abandoned replication forks and remodels them to uncover a helicase loading site. Promotes assembly of the primosome at these replication forks.</text>
</comment>
<comment type="catalytic activity">
    <reaction evidence="12">
        <text>Couples ATP hydrolysis with the unwinding of duplex DNA by translocating in the 3'-5' direction.</text>
        <dbReference type="EC" id="5.6.2.4"/>
    </reaction>
</comment>
<evidence type="ECO:0000256" key="2">
    <source>
        <dbReference type="ARBA" id="ARBA00022705"/>
    </source>
</evidence>
<dbReference type="GO" id="GO:1990077">
    <property type="term" value="C:primosome complex"/>
    <property type="evidence" value="ECO:0007669"/>
    <property type="project" value="UniProtKB-UniRule"/>
</dbReference>
<feature type="binding site" evidence="12">
    <location>
        <position position="547"/>
    </location>
    <ligand>
        <name>Zn(2+)</name>
        <dbReference type="ChEBI" id="CHEBI:29105"/>
        <label>2</label>
    </ligand>
</feature>
<dbReference type="Gene3D" id="3.40.1440.60">
    <property type="entry name" value="PriA, 3(prime) DNA-binding domain"/>
    <property type="match status" value="1"/>
</dbReference>
<evidence type="ECO:0000256" key="5">
    <source>
        <dbReference type="ARBA" id="ARBA00022801"/>
    </source>
</evidence>
<dbReference type="Pfam" id="PF17764">
    <property type="entry name" value="PriA_3primeBD"/>
    <property type="match status" value="1"/>
</dbReference>
<dbReference type="InterPro" id="IPR027417">
    <property type="entry name" value="P-loop_NTPase"/>
</dbReference>
<dbReference type="AlphaFoldDB" id="A0A6N4SU60"/>
<evidence type="ECO:0000256" key="7">
    <source>
        <dbReference type="ARBA" id="ARBA00022833"/>
    </source>
</evidence>
<sequence length="815" mass="92731">MVLPLPLPQLFTYKIPDQLVDTVSAGCRIIVPFGQRKFVTGVVRSIHQHAPASYQTKELIDVLDVTPTMNAYQFKFMDWMAEYYLCAPGEVLQAALPSGFKLSSESMIQLNPLFQEASVDLTEKERRIIQELRSNTLSYKDISKLIDQSSVQPIIKLLIQKQAILLFEEVKEKYSPKIISKIRLADQYTTPHALANLMQELDKKPRQQEVLMRYLQEVPVIQTPGANIPGIEKTFFTASGLSTSSLQTLIKNKVFEAFEEVISRLSYRADEKKSVVELSEQQEAAKESILLQLDTKDSVLLHGVTGSGKTEIYIDLIKRSIDNGSQALLLLPEIALTTQIVQRLEEYFGDRMGVYHSKFSDNERVEVWRGLQEGRYDFIVGVRSSVFLPFTHLGLIIIDEEHEASYKQQDPAPRYNGRDAALMLARIHNAKTVLGSATPSIESRDAALKNRWGYVPLLNRYGNVSLPEIRLADMRVERKNKTVQQGFSLTLLSAIRETIANKKQVIIFQNRRGYAPMLECEDCGNIPMCTSCSVSLTYHQFSHELRCHYCGFTRKVPQKCDSCSSHRLKTVGSGTERIEDELQILLPEARIRRMDLDTTRKKNSFAELITAFSQHEIDILIGTQMVTKGLDFANVELVGVYDADRMLYFPDFRAIERTYQMIVQVSGRAGRKSGEGKVIIQTAQPEHPVFAFIKNNDYDGFFTRELYEREMYHYPPFTRVTHISVLHLDKKEALKTAHGLTAKLKDAIGSKRILGPQVASIEKLRNYYHIELFIKLEKDIKGLQSIKNKIASIVQNEHTLHIGSKGRIIIDTDQN</sequence>
<dbReference type="PROSITE" id="PS51192">
    <property type="entry name" value="HELICASE_ATP_BIND_1"/>
    <property type="match status" value="1"/>
</dbReference>
<dbReference type="CDD" id="cd17929">
    <property type="entry name" value="DEXHc_priA"/>
    <property type="match status" value="1"/>
</dbReference>
<keyword evidence="8 12" id="KW-0067">ATP-binding</keyword>
<keyword evidence="6 12" id="KW-0347">Helicase</keyword>
<evidence type="ECO:0000256" key="9">
    <source>
        <dbReference type="ARBA" id="ARBA00023125"/>
    </source>
</evidence>
<dbReference type="GO" id="GO:0016787">
    <property type="term" value="F:hydrolase activity"/>
    <property type="evidence" value="ECO:0007669"/>
    <property type="project" value="UniProtKB-KW"/>
</dbReference>
<feature type="binding site" evidence="12">
    <location>
        <position position="563"/>
    </location>
    <ligand>
        <name>Zn(2+)</name>
        <dbReference type="ChEBI" id="CHEBI:29105"/>
        <label>1</label>
    </ligand>
</feature>
<dbReference type="GO" id="GO:0043138">
    <property type="term" value="F:3'-5' DNA helicase activity"/>
    <property type="evidence" value="ECO:0007669"/>
    <property type="project" value="UniProtKB-EC"/>
</dbReference>
<protein>
    <recommendedName>
        <fullName evidence="12">Replication restart protein PriA</fullName>
    </recommendedName>
    <alternativeName>
        <fullName evidence="12">ATP-dependent DNA helicase PriA</fullName>
        <ecNumber evidence="12">5.6.2.4</ecNumber>
    </alternativeName>
    <alternativeName>
        <fullName evidence="12">DNA 3'-5' helicase PriA</fullName>
    </alternativeName>
</protein>
<organism evidence="15 16">
    <name type="scientific">Cytophaga hutchinsonii (strain ATCC 33406 / DSM 1761 / CIP 103989 / NBRC 15051 / NCIMB 9469 / D465)</name>
    <dbReference type="NCBI Taxonomy" id="269798"/>
    <lineage>
        <taxon>Bacteria</taxon>
        <taxon>Pseudomonadati</taxon>
        <taxon>Bacteroidota</taxon>
        <taxon>Cytophagia</taxon>
        <taxon>Cytophagales</taxon>
        <taxon>Cytophagaceae</taxon>
        <taxon>Cytophaga</taxon>
    </lineage>
</organism>
<dbReference type="Proteomes" id="UP000001822">
    <property type="component" value="Chromosome"/>
</dbReference>
<feature type="binding site" evidence="12">
    <location>
        <position position="523"/>
    </location>
    <ligand>
        <name>Zn(2+)</name>
        <dbReference type="ChEBI" id="CHEBI:29105"/>
        <label>1</label>
    </ligand>
</feature>
<dbReference type="SUPFAM" id="SSF52540">
    <property type="entry name" value="P-loop containing nucleoside triphosphate hydrolases"/>
    <property type="match status" value="1"/>
</dbReference>
<name>A0A6N4SU60_CYTH3</name>
<dbReference type="CDD" id="cd18804">
    <property type="entry name" value="SF2_C_priA"/>
    <property type="match status" value="1"/>
</dbReference>
<keyword evidence="4 12" id="KW-0547">Nucleotide-binding</keyword>
<feature type="binding site" evidence="12">
    <location>
        <position position="529"/>
    </location>
    <ligand>
        <name>Zn(2+)</name>
        <dbReference type="ChEBI" id="CHEBI:29105"/>
        <label>2</label>
    </ligand>
</feature>
<comment type="catalytic activity">
    <reaction evidence="11 12">
        <text>ATP + H2O = ADP + phosphate + H(+)</text>
        <dbReference type="Rhea" id="RHEA:13065"/>
        <dbReference type="ChEBI" id="CHEBI:15377"/>
        <dbReference type="ChEBI" id="CHEBI:15378"/>
        <dbReference type="ChEBI" id="CHEBI:30616"/>
        <dbReference type="ChEBI" id="CHEBI:43474"/>
        <dbReference type="ChEBI" id="CHEBI:456216"/>
        <dbReference type="EC" id="5.6.2.4"/>
    </reaction>
</comment>
<dbReference type="InterPro" id="IPR041222">
    <property type="entry name" value="PriA_3primeBD"/>
</dbReference>
<dbReference type="PANTHER" id="PTHR30580">
    <property type="entry name" value="PRIMOSOMAL PROTEIN N"/>
    <property type="match status" value="1"/>
</dbReference>
<keyword evidence="5 12" id="KW-0378">Hydrolase</keyword>
<dbReference type="KEGG" id="chu:CHU_2597"/>
<dbReference type="NCBIfam" id="TIGR00595">
    <property type="entry name" value="priA"/>
    <property type="match status" value="1"/>
</dbReference>
<keyword evidence="9 12" id="KW-0238">DNA-binding</keyword>
<dbReference type="Pfam" id="PF18319">
    <property type="entry name" value="Zn_ribbon_PriA"/>
    <property type="match status" value="1"/>
</dbReference>
<evidence type="ECO:0000256" key="4">
    <source>
        <dbReference type="ARBA" id="ARBA00022741"/>
    </source>
</evidence>
<evidence type="ECO:0000313" key="16">
    <source>
        <dbReference type="Proteomes" id="UP000001822"/>
    </source>
</evidence>
<gene>
    <name evidence="12 15" type="primary">priA</name>
    <name evidence="15" type="ordered locus">CHU_2597</name>
</gene>
<keyword evidence="2 12" id="KW-0235">DNA replication</keyword>
<dbReference type="Pfam" id="PF00271">
    <property type="entry name" value="Helicase_C"/>
    <property type="match status" value="1"/>
</dbReference>
<evidence type="ECO:0000259" key="13">
    <source>
        <dbReference type="PROSITE" id="PS51192"/>
    </source>
</evidence>
<keyword evidence="10 12" id="KW-0413">Isomerase</keyword>
<keyword evidence="16" id="KW-1185">Reference proteome</keyword>
<dbReference type="Pfam" id="PF18074">
    <property type="entry name" value="PriA_C"/>
    <property type="match status" value="1"/>
</dbReference>
<dbReference type="GO" id="GO:0006270">
    <property type="term" value="P:DNA replication initiation"/>
    <property type="evidence" value="ECO:0007669"/>
    <property type="project" value="TreeGrafter"/>
</dbReference>
<dbReference type="SMART" id="SM00490">
    <property type="entry name" value="HELICc"/>
    <property type="match status" value="1"/>
</dbReference>
<dbReference type="GO" id="GO:0003677">
    <property type="term" value="F:DNA binding"/>
    <property type="evidence" value="ECO:0007669"/>
    <property type="project" value="UniProtKB-UniRule"/>
</dbReference>
<comment type="cofactor">
    <cofactor evidence="12">
        <name>Zn(2+)</name>
        <dbReference type="ChEBI" id="CHEBI:29105"/>
    </cofactor>
    <text evidence="12">Binds 2 zinc ions per subunit.</text>
</comment>
<keyword evidence="7 12" id="KW-0862">Zinc</keyword>
<accession>A0A6N4SU60</accession>
<comment type="subunit">
    <text evidence="12">Component of the replication restart primosome.</text>
</comment>
<dbReference type="InterPro" id="IPR040498">
    <property type="entry name" value="PriA_CRR"/>
</dbReference>
<feature type="domain" description="Helicase C-terminal" evidence="14">
    <location>
        <begin position="555"/>
        <end position="712"/>
    </location>
</feature>
<dbReference type="EC" id="5.6.2.4" evidence="12"/>
<dbReference type="FunFam" id="3.40.50.300:FF:000489">
    <property type="entry name" value="Primosome assembly protein PriA"/>
    <property type="match status" value="1"/>
</dbReference>
<evidence type="ECO:0000256" key="6">
    <source>
        <dbReference type="ARBA" id="ARBA00022806"/>
    </source>
</evidence>
<dbReference type="InterPro" id="IPR042115">
    <property type="entry name" value="PriA_3primeBD_sf"/>
</dbReference>
<dbReference type="Gene3D" id="3.40.50.300">
    <property type="entry name" value="P-loop containing nucleotide triphosphate hydrolases"/>
    <property type="match status" value="2"/>
</dbReference>
<feature type="binding site" evidence="12">
    <location>
        <position position="520"/>
    </location>
    <ligand>
        <name>Zn(2+)</name>
        <dbReference type="ChEBI" id="CHEBI:29105"/>
        <label>1</label>
    </ligand>
</feature>
<reference evidence="15 16" key="1">
    <citation type="journal article" date="2007" name="Appl. Environ. Microbiol.">
        <title>Genome sequence of the cellulolytic gliding bacterium Cytophaga hutchinsonii.</title>
        <authorList>
            <person name="Xie G."/>
            <person name="Bruce D.C."/>
            <person name="Challacombe J.F."/>
            <person name="Chertkov O."/>
            <person name="Detter J.C."/>
            <person name="Gilna P."/>
            <person name="Han C.S."/>
            <person name="Lucas S."/>
            <person name="Misra M."/>
            <person name="Myers G.L."/>
            <person name="Richardson P."/>
            <person name="Tapia R."/>
            <person name="Thayer N."/>
            <person name="Thompson L.S."/>
            <person name="Brettin T.S."/>
            <person name="Henrissat B."/>
            <person name="Wilson D.B."/>
            <person name="McBride M.J."/>
        </authorList>
    </citation>
    <scope>NUCLEOTIDE SEQUENCE [LARGE SCALE GENOMIC DNA]</scope>
    <source>
        <strain evidence="16">ATCC 33406 / DSM 1761 / CIP 103989 / NBRC 15051 / NCIMB 9469 / D465</strain>
    </source>
</reference>
<evidence type="ECO:0000259" key="14">
    <source>
        <dbReference type="PROSITE" id="PS51194"/>
    </source>
</evidence>
<dbReference type="InterPro" id="IPR001650">
    <property type="entry name" value="Helicase_C-like"/>
</dbReference>
<evidence type="ECO:0000256" key="3">
    <source>
        <dbReference type="ARBA" id="ARBA00022723"/>
    </source>
</evidence>
<dbReference type="InterPro" id="IPR041236">
    <property type="entry name" value="PriA_C"/>
</dbReference>
<dbReference type="InterPro" id="IPR014001">
    <property type="entry name" value="Helicase_ATP-bd"/>
</dbReference>
<dbReference type="PROSITE" id="PS51194">
    <property type="entry name" value="HELICASE_CTER"/>
    <property type="match status" value="1"/>
</dbReference>
<evidence type="ECO:0000256" key="8">
    <source>
        <dbReference type="ARBA" id="ARBA00022840"/>
    </source>
</evidence>
<evidence type="ECO:0000313" key="15">
    <source>
        <dbReference type="EMBL" id="ABG59850.1"/>
    </source>
</evidence>
<dbReference type="Pfam" id="PF00270">
    <property type="entry name" value="DEAD"/>
    <property type="match status" value="1"/>
</dbReference>
<dbReference type="GO" id="GO:0005524">
    <property type="term" value="F:ATP binding"/>
    <property type="evidence" value="ECO:0007669"/>
    <property type="project" value="UniProtKB-UniRule"/>
</dbReference>
<feature type="binding site" evidence="12">
    <location>
        <position position="550"/>
    </location>
    <ligand>
        <name>Zn(2+)</name>
        <dbReference type="ChEBI" id="CHEBI:29105"/>
        <label>2</label>
    </ligand>
</feature>